<evidence type="ECO:0000256" key="7">
    <source>
        <dbReference type="SAM" id="MobiDB-lite"/>
    </source>
</evidence>
<evidence type="ECO:0000256" key="6">
    <source>
        <dbReference type="PROSITE-ProRule" id="PRU00070"/>
    </source>
</evidence>
<evidence type="ECO:0000313" key="9">
    <source>
        <dbReference type="EMBL" id="KAF3707181.1"/>
    </source>
</evidence>
<name>A0A6G1QWV4_CHAAH</name>
<dbReference type="PROSITE" id="PS50809">
    <property type="entry name" value="DM_2"/>
    <property type="match status" value="1"/>
</dbReference>
<keyword evidence="10" id="KW-1185">Reference proteome</keyword>
<dbReference type="AlphaFoldDB" id="A0A6G1QWV4"/>
<dbReference type="GO" id="GO:0000978">
    <property type="term" value="F:RNA polymerase II cis-regulatory region sequence-specific DNA binding"/>
    <property type="evidence" value="ECO:0007669"/>
    <property type="project" value="TreeGrafter"/>
</dbReference>
<dbReference type="GO" id="GO:0046872">
    <property type="term" value="F:metal ion binding"/>
    <property type="evidence" value="ECO:0007669"/>
    <property type="project" value="UniProtKB-KW"/>
</dbReference>
<comment type="subcellular location">
    <subcellularLocation>
        <location evidence="6">Nucleus</location>
    </subcellularLocation>
</comment>
<keyword evidence="4 6" id="KW-0238">DNA-binding</keyword>
<feature type="compositionally biased region" description="Polar residues" evidence="7">
    <location>
        <begin position="73"/>
        <end position="84"/>
    </location>
</feature>
<evidence type="ECO:0000256" key="3">
    <source>
        <dbReference type="ARBA" id="ARBA00022833"/>
    </source>
</evidence>
<comment type="similarity">
    <text evidence="1">Belongs to the DMRT family.</text>
</comment>
<feature type="region of interest" description="Disordered" evidence="7">
    <location>
        <begin position="63"/>
        <end position="93"/>
    </location>
</feature>
<keyword evidence="2 6" id="KW-0479">Metal-binding</keyword>
<dbReference type="GO" id="GO:0007548">
    <property type="term" value="P:sex differentiation"/>
    <property type="evidence" value="ECO:0007669"/>
    <property type="project" value="TreeGrafter"/>
</dbReference>
<dbReference type="Gene3D" id="4.10.1040.10">
    <property type="entry name" value="DM DNA-binding domain"/>
    <property type="match status" value="1"/>
</dbReference>
<accession>A0A6G1QWV4</accession>
<dbReference type="Proteomes" id="UP000503349">
    <property type="component" value="Chromosome 1"/>
</dbReference>
<dbReference type="InterPro" id="IPR036407">
    <property type="entry name" value="DM_DNA-bd_sf"/>
</dbReference>
<proteinExistence type="inferred from homology"/>
<dbReference type="SMART" id="SM00301">
    <property type="entry name" value="DM"/>
    <property type="match status" value="1"/>
</dbReference>
<dbReference type="SUPFAM" id="SSF82927">
    <property type="entry name" value="Cysteine-rich DNA binding domain, (DM domain)"/>
    <property type="match status" value="1"/>
</dbReference>
<evidence type="ECO:0000256" key="1">
    <source>
        <dbReference type="ARBA" id="ARBA00006834"/>
    </source>
</evidence>
<evidence type="ECO:0000256" key="4">
    <source>
        <dbReference type="ARBA" id="ARBA00023125"/>
    </source>
</evidence>
<dbReference type="InterPro" id="IPR026607">
    <property type="entry name" value="DMRT"/>
</dbReference>
<reference evidence="10" key="2">
    <citation type="submission" date="2019-02" db="EMBL/GenBank/DDBJ databases">
        <title>Opniocepnalus argus Var Kimnra genome.</title>
        <authorList>
            <person name="Zhou C."/>
            <person name="Xiao S."/>
        </authorList>
    </citation>
    <scope>NUCLEOTIDE SEQUENCE [LARGE SCALE GENOMIC DNA]</scope>
</reference>
<dbReference type="PANTHER" id="PTHR12322:SF53">
    <property type="entry name" value="DOUBLESEX-MAB RELATED 11E"/>
    <property type="match status" value="1"/>
</dbReference>
<evidence type="ECO:0000259" key="8">
    <source>
        <dbReference type="PROSITE" id="PS50809"/>
    </source>
</evidence>
<feature type="DNA-binding region" description="DM" evidence="6">
    <location>
        <begin position="22"/>
        <end position="69"/>
    </location>
</feature>
<evidence type="ECO:0000256" key="2">
    <source>
        <dbReference type="ARBA" id="ARBA00022723"/>
    </source>
</evidence>
<feature type="domain" description="DM" evidence="8">
    <location>
        <begin position="22"/>
        <end position="69"/>
    </location>
</feature>
<dbReference type="PANTHER" id="PTHR12322">
    <property type="entry name" value="DOUBLESEX AND MAB-3 RELATED TRANSCRIPTION FACTOR DMRT"/>
    <property type="match status" value="1"/>
</dbReference>
<protein>
    <submittedName>
        <fullName evidence="9">Doublesex-and mab-3-related transcription factor A2</fullName>
    </submittedName>
</protein>
<reference evidence="9 10" key="1">
    <citation type="submission" date="2019-02" db="EMBL/GenBank/DDBJ databases">
        <title>Opniocepnalus argus genome.</title>
        <authorList>
            <person name="Zhou C."/>
            <person name="Xiao S."/>
        </authorList>
    </citation>
    <scope>NUCLEOTIDE SEQUENCE [LARGE SCALE GENOMIC DNA]</scope>
    <source>
        <strain evidence="9">OARG1902GOOAL</strain>
        <tissue evidence="9">Muscle</tissue>
    </source>
</reference>
<keyword evidence="5 6" id="KW-0539">Nucleus</keyword>
<dbReference type="GO" id="GO:0000981">
    <property type="term" value="F:DNA-binding transcription factor activity, RNA polymerase II-specific"/>
    <property type="evidence" value="ECO:0007669"/>
    <property type="project" value="TreeGrafter"/>
</dbReference>
<keyword evidence="3 6" id="KW-0862">Zinc</keyword>
<feature type="region of interest" description="Disordered" evidence="7">
    <location>
        <begin position="1"/>
        <end position="20"/>
    </location>
</feature>
<sequence length="265" mass="29500">MSLSKEQLTDAAADERPRQPKCTRCRHHGIIVRQRGHTKCCPFLQCDCPRCFLIKERSRITGLQRSLKRVQHKPQSTDTQQTRASPAAGGPRPWALFQQSTAAPERAAINERRPMDPRCGTDVGGERVAGSGNRDVLPFSSSAEAPSSCEFGPLATLPFIRFPFGMGGHDPRSYVPYPSLTLNMPWWPPVPAGLYNQGLCRPLMLPYIQQEALKYPPPLEPRPPADCGEVFFTLQPPPLPEAFQQKQLMEPPVAKHAEADIVELD</sequence>
<gene>
    <name evidence="9" type="ORF">EXN66_Car000354</name>
</gene>
<organism evidence="9 10">
    <name type="scientific">Channa argus</name>
    <name type="common">Northern snakehead</name>
    <name type="synonym">Ophicephalus argus</name>
    <dbReference type="NCBI Taxonomy" id="215402"/>
    <lineage>
        <taxon>Eukaryota</taxon>
        <taxon>Metazoa</taxon>
        <taxon>Chordata</taxon>
        <taxon>Craniata</taxon>
        <taxon>Vertebrata</taxon>
        <taxon>Euteleostomi</taxon>
        <taxon>Actinopterygii</taxon>
        <taxon>Neopterygii</taxon>
        <taxon>Teleostei</taxon>
        <taxon>Neoteleostei</taxon>
        <taxon>Acanthomorphata</taxon>
        <taxon>Anabantaria</taxon>
        <taxon>Anabantiformes</taxon>
        <taxon>Channoidei</taxon>
        <taxon>Channidae</taxon>
        <taxon>Channa</taxon>
    </lineage>
</organism>
<evidence type="ECO:0000256" key="5">
    <source>
        <dbReference type="ARBA" id="ARBA00023242"/>
    </source>
</evidence>
<dbReference type="InterPro" id="IPR001275">
    <property type="entry name" value="DM_DNA-bd"/>
</dbReference>
<dbReference type="EMBL" id="CM015712">
    <property type="protein sequence ID" value="KAF3707181.1"/>
    <property type="molecule type" value="Genomic_DNA"/>
</dbReference>
<dbReference type="Pfam" id="PF00751">
    <property type="entry name" value="DM"/>
    <property type="match status" value="1"/>
</dbReference>
<dbReference type="PROSITE" id="PS40000">
    <property type="entry name" value="DM_1"/>
    <property type="match status" value="1"/>
</dbReference>
<evidence type="ECO:0000313" key="10">
    <source>
        <dbReference type="Proteomes" id="UP000503349"/>
    </source>
</evidence>
<dbReference type="GO" id="GO:0005634">
    <property type="term" value="C:nucleus"/>
    <property type="evidence" value="ECO:0007669"/>
    <property type="project" value="UniProtKB-SubCell"/>
</dbReference>